<gene>
    <name evidence="1" type="ORF">RF819_13175</name>
</gene>
<dbReference type="Proteomes" id="UP000190750">
    <property type="component" value="Unassembled WGS sequence"/>
</dbReference>
<dbReference type="OrthoDB" id="183043at2"/>
<organism evidence="1 2">
    <name type="scientific">Rhodoferax fermentans</name>
    <dbReference type="NCBI Taxonomy" id="28066"/>
    <lineage>
        <taxon>Bacteria</taxon>
        <taxon>Pseudomonadati</taxon>
        <taxon>Pseudomonadota</taxon>
        <taxon>Betaproteobacteria</taxon>
        <taxon>Burkholderiales</taxon>
        <taxon>Comamonadaceae</taxon>
        <taxon>Rhodoferax</taxon>
    </lineage>
</organism>
<evidence type="ECO:0000313" key="2">
    <source>
        <dbReference type="Proteomes" id="UP000190750"/>
    </source>
</evidence>
<dbReference type="GO" id="GO:0030701">
    <property type="term" value="F:NAD+-dinitrogen-reductase ADP-D-ribosyltransferase activity"/>
    <property type="evidence" value="ECO:0007669"/>
    <property type="project" value="InterPro"/>
</dbReference>
<reference evidence="1 2" key="1">
    <citation type="submission" date="2017-01" db="EMBL/GenBank/DDBJ databases">
        <title>Genome sequencing of Rhodoferax fermentans JCM 7819.</title>
        <authorList>
            <person name="Kim Y.J."/>
            <person name="Farh M.E.-A."/>
            <person name="Yang D.-C."/>
        </authorList>
    </citation>
    <scope>NUCLEOTIDE SEQUENCE [LARGE SCALE GENOMIC DNA]</scope>
    <source>
        <strain evidence="1 2">JCM 7819</strain>
    </source>
</reference>
<dbReference type="GO" id="GO:0009399">
    <property type="term" value="P:nitrogen fixation"/>
    <property type="evidence" value="ECO:0007669"/>
    <property type="project" value="InterPro"/>
</dbReference>
<evidence type="ECO:0000313" key="1">
    <source>
        <dbReference type="EMBL" id="OOV07556.1"/>
    </source>
</evidence>
<keyword evidence="2" id="KW-1185">Reference proteome</keyword>
<dbReference type="InterPro" id="IPR009953">
    <property type="entry name" value="DRA_trans"/>
</dbReference>
<comment type="caution">
    <text evidence="1">The sequence shown here is derived from an EMBL/GenBank/DDBJ whole genome shotgun (WGS) entry which is preliminary data.</text>
</comment>
<accession>A0A1T1ATW8</accession>
<dbReference type="RefSeq" id="WP_078365405.1">
    <property type="nucleotide sequence ID" value="NZ_MTJN01000002.1"/>
</dbReference>
<proteinExistence type="predicted"/>
<name>A0A1T1ATW8_RHOFE</name>
<dbReference type="EMBL" id="MTJN01000002">
    <property type="protein sequence ID" value="OOV07556.1"/>
    <property type="molecule type" value="Genomic_DNA"/>
</dbReference>
<dbReference type="STRING" id="28066.RF819_13175"/>
<protein>
    <submittedName>
        <fullName evidence="1">NAD(+) ADP-ribosyltransferase</fullName>
    </submittedName>
</protein>
<dbReference type="Pfam" id="PF07357">
    <property type="entry name" value="DRAT"/>
    <property type="match status" value="1"/>
</dbReference>
<dbReference type="AlphaFoldDB" id="A0A1T1ATW8"/>
<sequence>MDVDSDELDQPQRWYGTNLVGVPSLLLGSAAFNGHPVPLAIAGTRESHMGLFALLERSQDLSEAQDMFTHYMAIAFGLRKPDADELRSMGASEQRRWHSSWRKLLQGWGMDANGVAGAVLKGWVESRFGLVPSFHKAPLVRFPSPAWVTYLQEKTASRHNNNNIHQQLDLLYEFCQWALRRGLLPGVTPESKHLQLWRGSNRCEEQVIHGRLQNRCCTVRLNNLVSFSLSAQDASVFGDWVFEVQVPVCKVLVFPGLLPGQVLQGEQEVLALGGNYEVTARYA</sequence>
<keyword evidence="1" id="KW-0808">Transferase</keyword>